<dbReference type="SUPFAM" id="SSF48452">
    <property type="entry name" value="TPR-like"/>
    <property type="match status" value="1"/>
</dbReference>
<gene>
    <name evidence="2" type="ORF">DHW29_14120</name>
</gene>
<feature type="region of interest" description="Disordered" evidence="1">
    <location>
        <begin position="35"/>
        <end position="56"/>
    </location>
</feature>
<dbReference type="EMBL" id="DPVE01000245">
    <property type="protein sequence ID" value="HCK31199.1"/>
    <property type="molecule type" value="Genomic_DNA"/>
</dbReference>
<evidence type="ECO:0000313" key="2">
    <source>
        <dbReference type="EMBL" id="HCK31199.1"/>
    </source>
</evidence>
<evidence type="ECO:0000256" key="1">
    <source>
        <dbReference type="SAM" id="MobiDB-lite"/>
    </source>
</evidence>
<dbReference type="PROSITE" id="PS51257">
    <property type="entry name" value="PROKAR_LIPOPROTEIN"/>
    <property type="match status" value="1"/>
</dbReference>
<dbReference type="Gene3D" id="1.25.40.10">
    <property type="entry name" value="Tetratricopeptide repeat domain"/>
    <property type="match status" value="1"/>
</dbReference>
<organism evidence="2 3">
    <name type="scientific">Acinetobacter ursingii</name>
    <dbReference type="NCBI Taxonomy" id="108980"/>
    <lineage>
        <taxon>Bacteria</taxon>
        <taxon>Pseudomonadati</taxon>
        <taxon>Pseudomonadota</taxon>
        <taxon>Gammaproteobacteria</taxon>
        <taxon>Moraxellales</taxon>
        <taxon>Moraxellaceae</taxon>
        <taxon>Acinetobacter</taxon>
    </lineage>
</organism>
<dbReference type="InterPro" id="IPR011990">
    <property type="entry name" value="TPR-like_helical_dom_sf"/>
</dbReference>
<sequence>MITVGKRDLKRMWKQGFLVLTMAAFVGCSTFPLHEEQKKAPQKPAEPAKKTVETPDGVKITPYEQEEIKRKPVRVVVPEQKAKQQFNDGRSLPAFKNLIQQTQTAYRQQKWDDAERFALQAQRLAPQAAETFMYLALVANQKGQYSSAESLARRGLSYAQSAPMKKQLWQAILVAGQKQNHVQTVQQAQQALNSL</sequence>
<comment type="caution">
    <text evidence="2">The sequence shown here is derived from an EMBL/GenBank/DDBJ whole genome shotgun (WGS) entry which is preliminary data.</text>
</comment>
<protein>
    <submittedName>
        <fullName evidence="2">Tetratricopeptide repeat protein</fullName>
    </submittedName>
</protein>
<dbReference type="AlphaFoldDB" id="A0A3D2SP02"/>
<proteinExistence type="predicted"/>
<reference evidence="2 3" key="1">
    <citation type="journal article" date="2018" name="Nat. Biotechnol.">
        <title>A standardized bacterial taxonomy based on genome phylogeny substantially revises the tree of life.</title>
        <authorList>
            <person name="Parks D.H."/>
            <person name="Chuvochina M."/>
            <person name="Waite D.W."/>
            <person name="Rinke C."/>
            <person name="Skarshewski A."/>
            <person name="Chaumeil P.A."/>
            <person name="Hugenholtz P."/>
        </authorList>
    </citation>
    <scope>NUCLEOTIDE SEQUENCE [LARGE SCALE GENOMIC DNA]</scope>
    <source>
        <strain evidence="2">UBA9669</strain>
    </source>
</reference>
<name>A0A3D2SP02_9GAMM</name>
<accession>A0A3D2SP02</accession>
<evidence type="ECO:0000313" key="3">
    <source>
        <dbReference type="Proteomes" id="UP000263596"/>
    </source>
</evidence>
<dbReference type="Proteomes" id="UP000263596">
    <property type="component" value="Unassembled WGS sequence"/>
</dbReference>